<evidence type="ECO:0000259" key="16">
    <source>
        <dbReference type="Pfam" id="PF03717"/>
    </source>
</evidence>
<proteinExistence type="inferred from homology"/>
<feature type="transmembrane region" description="Helical" evidence="14">
    <location>
        <begin position="21"/>
        <end position="43"/>
    </location>
</feature>
<keyword evidence="13 14" id="KW-0961">Cell wall biogenesis/degradation</keyword>
<comment type="subcellular location">
    <subcellularLocation>
        <location evidence="14">Cell inner membrane</location>
        <topology evidence="14">Single-pass membrane protein</topology>
    </subcellularLocation>
    <subcellularLocation>
        <location evidence="2">Cell membrane</location>
    </subcellularLocation>
    <subcellularLocation>
        <location evidence="1">Membrane</location>
        <topology evidence="1">Single-pass membrane protein</topology>
    </subcellularLocation>
</comment>
<dbReference type="SUPFAM" id="SSF56601">
    <property type="entry name" value="beta-lactamase/transpeptidase-like"/>
    <property type="match status" value="1"/>
</dbReference>
<dbReference type="Pfam" id="PF03717">
    <property type="entry name" value="PBP_dimer"/>
    <property type="match status" value="1"/>
</dbReference>
<evidence type="ECO:0000256" key="1">
    <source>
        <dbReference type="ARBA" id="ARBA00004167"/>
    </source>
</evidence>
<keyword evidence="12 14" id="KW-0472">Membrane</keyword>
<evidence type="ECO:0000256" key="2">
    <source>
        <dbReference type="ARBA" id="ARBA00004236"/>
    </source>
</evidence>
<comment type="function">
    <text evidence="14">Catalyzes cross-linking of the peptidoglycan cell wall.</text>
</comment>
<evidence type="ECO:0000256" key="4">
    <source>
        <dbReference type="ARBA" id="ARBA00022519"/>
    </source>
</evidence>
<comment type="catalytic activity">
    <reaction evidence="14">
        <text>Preferential cleavage: (Ac)2-L-Lys-D-Ala-|-D-Ala. Also transpeptidation of peptidyl-alanyl moieties that are N-acyl substituents of D-alanine.</text>
        <dbReference type="EC" id="3.4.16.4"/>
    </reaction>
</comment>
<comment type="similarity">
    <text evidence="14">Belongs to the transpeptidase family. MrdA subfamily.</text>
</comment>
<feature type="binding site" evidence="14">
    <location>
        <position position="376"/>
    </location>
    <ligand>
        <name>Zn(2+)</name>
        <dbReference type="ChEBI" id="CHEBI:29105"/>
    </ligand>
</feature>
<dbReference type="Gene3D" id="3.30.1390.30">
    <property type="entry name" value="Penicillin-binding protein 2a, domain 3"/>
    <property type="match status" value="1"/>
</dbReference>
<feature type="binding site" evidence="14">
    <location>
        <position position="370"/>
    </location>
    <ligand>
        <name>Zn(2+)</name>
        <dbReference type="ChEBI" id="CHEBI:29105"/>
    </ligand>
</feature>
<keyword evidence="7 14" id="KW-0812">Transmembrane</keyword>
<dbReference type="InterPro" id="IPR001460">
    <property type="entry name" value="PCN-bd_Tpept"/>
</dbReference>
<evidence type="ECO:0000256" key="7">
    <source>
        <dbReference type="ARBA" id="ARBA00022692"/>
    </source>
</evidence>
<dbReference type="SUPFAM" id="SSF56519">
    <property type="entry name" value="Penicillin binding protein dimerisation domain"/>
    <property type="match status" value="1"/>
</dbReference>
<dbReference type="Pfam" id="PF00905">
    <property type="entry name" value="Transpeptidase"/>
    <property type="match status" value="1"/>
</dbReference>
<dbReference type="InterPro" id="IPR005311">
    <property type="entry name" value="PBP_dimer"/>
</dbReference>
<keyword evidence="5 14" id="KW-0121">Carboxypeptidase</keyword>
<dbReference type="NCBIfam" id="TIGR03423">
    <property type="entry name" value="pbp2_mrdA"/>
    <property type="match status" value="1"/>
</dbReference>
<evidence type="ECO:0000256" key="11">
    <source>
        <dbReference type="ARBA" id="ARBA00022989"/>
    </source>
</evidence>
<feature type="binding site" evidence="14">
    <location>
        <position position="389"/>
    </location>
    <ligand>
        <name>Zn(2+)</name>
        <dbReference type="ChEBI" id="CHEBI:29105"/>
    </ligand>
</feature>
<dbReference type="Gene3D" id="3.40.710.10">
    <property type="entry name" value="DD-peptidase/beta-lactamase superfamily"/>
    <property type="match status" value="1"/>
</dbReference>
<dbReference type="EMBL" id="JBHSGU010000002">
    <property type="protein sequence ID" value="MFC4699073.1"/>
    <property type="molecule type" value="Genomic_DNA"/>
</dbReference>
<keyword evidence="14" id="KW-0479">Metal-binding</keyword>
<keyword evidence="4 14" id="KW-0997">Cell inner membrane</keyword>
<evidence type="ECO:0000256" key="12">
    <source>
        <dbReference type="ARBA" id="ARBA00023136"/>
    </source>
</evidence>
<dbReference type="InterPro" id="IPR012338">
    <property type="entry name" value="Beta-lactam/transpept-like"/>
</dbReference>
<evidence type="ECO:0000256" key="5">
    <source>
        <dbReference type="ARBA" id="ARBA00022645"/>
    </source>
</evidence>
<dbReference type="EC" id="3.4.16.4" evidence="14"/>
<keyword evidence="14" id="KW-0862">Zinc</keyword>
<evidence type="ECO:0000259" key="15">
    <source>
        <dbReference type="Pfam" id="PF00905"/>
    </source>
</evidence>
<name>A0ABV9LSZ4_9ALTE</name>
<evidence type="ECO:0000313" key="17">
    <source>
        <dbReference type="EMBL" id="MFC4699073.1"/>
    </source>
</evidence>
<feature type="domain" description="Penicillin-binding protein dimerisation" evidence="16">
    <location>
        <begin position="64"/>
        <end position="240"/>
    </location>
</feature>
<keyword evidence="8 14" id="KW-0378">Hydrolase</keyword>
<dbReference type="Gene3D" id="3.90.1310.10">
    <property type="entry name" value="Penicillin-binding protein 2a (Domain 2)"/>
    <property type="match status" value="1"/>
</dbReference>
<dbReference type="HAMAP" id="MF_02081">
    <property type="entry name" value="MrdA_transpept"/>
    <property type="match status" value="1"/>
</dbReference>
<evidence type="ECO:0000313" key="18">
    <source>
        <dbReference type="Proteomes" id="UP001595897"/>
    </source>
</evidence>
<keyword evidence="18" id="KW-1185">Reference proteome</keyword>
<evidence type="ECO:0000256" key="3">
    <source>
        <dbReference type="ARBA" id="ARBA00022475"/>
    </source>
</evidence>
<dbReference type="PANTHER" id="PTHR30627">
    <property type="entry name" value="PEPTIDOGLYCAN D,D-TRANSPEPTIDASE"/>
    <property type="match status" value="1"/>
</dbReference>
<dbReference type="InterPro" id="IPR050515">
    <property type="entry name" value="Beta-lactam/transpept"/>
</dbReference>
<comment type="pathway">
    <text evidence="14">Cell wall biogenesis; peptidoglycan biosynthesis.</text>
</comment>
<evidence type="ECO:0000256" key="9">
    <source>
        <dbReference type="ARBA" id="ARBA00022960"/>
    </source>
</evidence>
<comment type="caution">
    <text evidence="17">The sequence shown here is derived from an EMBL/GenBank/DDBJ whole genome shotgun (WGS) entry which is preliminary data.</text>
</comment>
<comment type="cofactor">
    <cofactor evidence="14">
        <name>Zn(2+)</name>
        <dbReference type="ChEBI" id="CHEBI:29105"/>
    </cofactor>
    <text evidence="14">Binds one Zn(2+) ion per subunit.</text>
</comment>
<accession>A0ABV9LSZ4</accession>
<dbReference type="InterPro" id="IPR036138">
    <property type="entry name" value="PBP_dimer_sf"/>
</dbReference>
<sequence>MMKKRQTIRDHSAEANLFARRAFVSMLLVVAFLSLIVINLYHLQVNQFEDYQTRSNGNRIKVLPIPPNRGLIYDRNGVILAENKPVFSLEIIPEEVDDLSETLAQLSELMSLSPDEIENFEKERKRQRRFKPVVLRNQLSQEEVALFAANQHRFDGVTIEARLSRYYPFKDTLTHMLGYVARINKRDLNKLEKNGEAANYAATYDIGKQGVEKYHERVLHGTVGYQQVEVNNQGRIIRVLDVQPPIPGRDIALNIDITLQQKAQAQLAGRRGSVVITDTRTGGILALYSSPSYDPNLFVHGISQKEYSKLLNSKYSPLLNRATQGRYPPASTIKPHLALVGLEEGIIDSDTEIKDTGTYRLPNVSHVWRDWKKWGHGDVDVTKSIEVSCDTFYYDLAVKLGIDRLHETMTEFGFGEFTGVDLYEESQAIMPSRGWKRARFNEAWYMGDTISVGIGQGYWNATPLQLAQSVNFLVNKGERHVPRLLKGFMVEGDIQDIPIEMKPPMQIKDEANWDIVLDALYGTVNREDGTAKKAFEGTSYISAGKTGTAQLFTVAQDAEYDEDAISEYLRDNAMYVGYAPYDAPEISIAVTIENAGGGGSNAAPLAREVMDFYFENRPDNRIAVATSDAMQNTPKNAADASQ</sequence>
<organism evidence="17 18">
    <name type="scientific">Glaciecola siphonariae</name>
    <dbReference type="NCBI Taxonomy" id="521012"/>
    <lineage>
        <taxon>Bacteria</taxon>
        <taxon>Pseudomonadati</taxon>
        <taxon>Pseudomonadota</taxon>
        <taxon>Gammaproteobacteria</taxon>
        <taxon>Alteromonadales</taxon>
        <taxon>Alteromonadaceae</taxon>
        <taxon>Glaciecola</taxon>
    </lineage>
</organism>
<evidence type="ECO:0000256" key="8">
    <source>
        <dbReference type="ARBA" id="ARBA00022801"/>
    </source>
</evidence>
<dbReference type="InterPro" id="IPR017790">
    <property type="entry name" value="Penicillin-binding_protein_2"/>
</dbReference>
<evidence type="ECO:0000256" key="6">
    <source>
        <dbReference type="ARBA" id="ARBA00022670"/>
    </source>
</evidence>
<keyword evidence="10 14" id="KW-0573">Peptidoglycan synthesis</keyword>
<keyword evidence="11 14" id="KW-1133">Transmembrane helix</keyword>
<evidence type="ECO:0000256" key="10">
    <source>
        <dbReference type="ARBA" id="ARBA00022984"/>
    </source>
</evidence>
<gene>
    <name evidence="14 17" type="primary">mrdA</name>
    <name evidence="17" type="ORF">ACFO4O_02755</name>
</gene>
<keyword evidence="9 14" id="KW-0133">Cell shape</keyword>
<dbReference type="GO" id="GO:0009002">
    <property type="term" value="F:serine-type D-Ala-D-Ala carboxypeptidase activity"/>
    <property type="evidence" value="ECO:0007669"/>
    <property type="project" value="UniProtKB-EC"/>
</dbReference>
<keyword evidence="6 14" id="KW-0645">Protease</keyword>
<evidence type="ECO:0000256" key="13">
    <source>
        <dbReference type="ARBA" id="ARBA00023316"/>
    </source>
</evidence>
<dbReference type="PANTHER" id="PTHR30627:SF2">
    <property type="entry name" value="PEPTIDOGLYCAN D,D-TRANSPEPTIDASE MRDA"/>
    <property type="match status" value="1"/>
</dbReference>
<evidence type="ECO:0000256" key="14">
    <source>
        <dbReference type="HAMAP-Rule" id="MF_02081"/>
    </source>
</evidence>
<protein>
    <recommendedName>
        <fullName evidence="14">Peptidoglycan D,D-transpeptidase MrdA</fullName>
        <ecNumber evidence="14">3.4.16.4</ecNumber>
    </recommendedName>
    <alternativeName>
        <fullName evidence="14">Penicillin-binding protein 2</fullName>
        <shortName evidence="14">PBP-2</shortName>
    </alternativeName>
</protein>
<dbReference type="Proteomes" id="UP001595897">
    <property type="component" value="Unassembled WGS sequence"/>
</dbReference>
<feature type="active site" description="Acyl-ester intermediate" evidence="14">
    <location>
        <position position="331"/>
    </location>
</feature>
<feature type="binding site" evidence="14">
    <location>
        <position position="355"/>
    </location>
    <ligand>
        <name>Zn(2+)</name>
        <dbReference type="ChEBI" id="CHEBI:29105"/>
    </ligand>
</feature>
<feature type="domain" description="Penicillin-binding protein transpeptidase" evidence="15">
    <location>
        <begin position="272"/>
        <end position="611"/>
    </location>
</feature>
<dbReference type="RefSeq" id="WP_382405800.1">
    <property type="nucleotide sequence ID" value="NZ_JBHSGU010000002.1"/>
</dbReference>
<reference evidence="18" key="1">
    <citation type="journal article" date="2019" name="Int. J. Syst. Evol. Microbiol.">
        <title>The Global Catalogue of Microorganisms (GCM) 10K type strain sequencing project: providing services to taxonomists for standard genome sequencing and annotation.</title>
        <authorList>
            <consortium name="The Broad Institute Genomics Platform"/>
            <consortium name="The Broad Institute Genome Sequencing Center for Infectious Disease"/>
            <person name="Wu L."/>
            <person name="Ma J."/>
        </authorList>
    </citation>
    <scope>NUCLEOTIDE SEQUENCE [LARGE SCALE GENOMIC DNA]</scope>
    <source>
        <strain evidence="18">KACC 12507</strain>
    </source>
</reference>
<keyword evidence="3 14" id="KW-1003">Cell membrane</keyword>